<organism evidence="1 2">
    <name type="scientific">Rhodovulum steppense</name>
    <dbReference type="NCBI Taxonomy" id="540251"/>
    <lineage>
        <taxon>Bacteria</taxon>
        <taxon>Pseudomonadati</taxon>
        <taxon>Pseudomonadota</taxon>
        <taxon>Alphaproteobacteria</taxon>
        <taxon>Rhodobacterales</taxon>
        <taxon>Paracoccaceae</taxon>
        <taxon>Rhodovulum</taxon>
    </lineage>
</organism>
<dbReference type="Proteomes" id="UP000295277">
    <property type="component" value="Unassembled WGS sequence"/>
</dbReference>
<accession>A0A4R1YSL6</accession>
<name>A0A4R1YSL6_9RHOB</name>
<comment type="caution">
    <text evidence="1">The sequence shown here is derived from an EMBL/GenBank/DDBJ whole genome shotgun (WGS) entry which is preliminary data.</text>
</comment>
<dbReference type="AlphaFoldDB" id="A0A4R1YSL6"/>
<dbReference type="OrthoDB" id="7836227at2"/>
<proteinExistence type="predicted"/>
<dbReference type="EMBL" id="SLVM01000015">
    <property type="protein sequence ID" value="TCM82649.1"/>
    <property type="molecule type" value="Genomic_DNA"/>
</dbReference>
<dbReference type="RefSeq" id="WP_132695476.1">
    <property type="nucleotide sequence ID" value="NZ_SLVM01000015.1"/>
</dbReference>
<keyword evidence="2" id="KW-1185">Reference proteome</keyword>
<gene>
    <name evidence="1" type="ORF">EV216_11512</name>
</gene>
<protein>
    <submittedName>
        <fullName evidence="1">Uncharacterized protein</fullName>
    </submittedName>
</protein>
<sequence>MHRTLLSGLCAPGLALCLSDGAAFGQPLDPGYRIGITAGEVSVTLNGESVFEIRQDPLDPVFSLHGLRDVTGNGHVDLAVIWRSGRSTARFVLLELQPGGVVILHEETGMTEAILGIYGALTDDQLGALAGLAPHHGGRALDARPVEQNH</sequence>
<reference evidence="1 2" key="1">
    <citation type="submission" date="2019-03" db="EMBL/GenBank/DDBJ databases">
        <title>Genomic Encyclopedia of Type Strains, Phase IV (KMG-IV): sequencing the most valuable type-strain genomes for metagenomic binning, comparative biology and taxonomic classification.</title>
        <authorList>
            <person name="Goeker M."/>
        </authorList>
    </citation>
    <scope>NUCLEOTIDE SEQUENCE [LARGE SCALE GENOMIC DNA]</scope>
    <source>
        <strain evidence="1 2">DSM 21153</strain>
    </source>
</reference>
<evidence type="ECO:0000313" key="2">
    <source>
        <dbReference type="Proteomes" id="UP000295277"/>
    </source>
</evidence>
<evidence type="ECO:0000313" key="1">
    <source>
        <dbReference type="EMBL" id="TCM82649.1"/>
    </source>
</evidence>